<dbReference type="PANTHER" id="PTHR14689">
    <property type="entry name" value="PHORBOL-ESTER_DAG-TYPE DOMAIN-CONTAINING PROTEIN"/>
    <property type="match status" value="1"/>
</dbReference>
<feature type="compositionally biased region" description="Basic residues" evidence="1">
    <location>
        <begin position="125"/>
        <end position="134"/>
    </location>
</feature>
<dbReference type="GeneID" id="27905860"/>
<evidence type="ECO:0000313" key="4">
    <source>
        <dbReference type="Proteomes" id="UP000016931"/>
    </source>
</evidence>
<dbReference type="eggNOG" id="ENOG502S7B9">
    <property type="taxonomic scope" value="Eukaryota"/>
</dbReference>
<feature type="compositionally biased region" description="Basic and acidic residues" evidence="1">
    <location>
        <begin position="172"/>
        <end position="181"/>
    </location>
</feature>
<feature type="domain" description="DUF4211" evidence="2">
    <location>
        <begin position="241"/>
        <end position="374"/>
    </location>
</feature>
<feature type="compositionally biased region" description="Acidic residues" evidence="1">
    <location>
        <begin position="193"/>
        <end position="222"/>
    </location>
</feature>
<evidence type="ECO:0000313" key="3">
    <source>
        <dbReference type="EMBL" id="EMF15944.1"/>
    </source>
</evidence>
<dbReference type="EMBL" id="KB456261">
    <property type="protein sequence ID" value="EMF15944.1"/>
    <property type="molecule type" value="Genomic_DNA"/>
</dbReference>
<dbReference type="GO" id="GO:0005634">
    <property type="term" value="C:nucleus"/>
    <property type="evidence" value="ECO:0007669"/>
    <property type="project" value="TreeGrafter"/>
</dbReference>
<protein>
    <recommendedName>
        <fullName evidence="2">DUF4211 domain-containing protein</fullName>
    </recommendedName>
</protein>
<organism evidence="3 4">
    <name type="scientific">Sphaerulina musiva (strain SO2202)</name>
    <name type="common">Poplar stem canker fungus</name>
    <name type="synonym">Septoria musiva</name>
    <dbReference type="NCBI Taxonomy" id="692275"/>
    <lineage>
        <taxon>Eukaryota</taxon>
        <taxon>Fungi</taxon>
        <taxon>Dikarya</taxon>
        <taxon>Ascomycota</taxon>
        <taxon>Pezizomycotina</taxon>
        <taxon>Dothideomycetes</taxon>
        <taxon>Dothideomycetidae</taxon>
        <taxon>Mycosphaerellales</taxon>
        <taxon>Mycosphaerellaceae</taxon>
        <taxon>Sphaerulina</taxon>
    </lineage>
</organism>
<dbReference type="AlphaFoldDB" id="M3DEK8"/>
<accession>M3DEK8</accession>
<feature type="region of interest" description="Disordered" evidence="1">
    <location>
        <begin position="1"/>
        <end position="234"/>
    </location>
</feature>
<dbReference type="InterPro" id="IPR025451">
    <property type="entry name" value="DUF4211"/>
</dbReference>
<proteinExistence type="predicted"/>
<dbReference type="Pfam" id="PF13926">
    <property type="entry name" value="DUF4211"/>
    <property type="match status" value="1"/>
</dbReference>
<sequence length="517" mass="58682">MPSARKIIARAKKEEKQEKPRKTRVTRASQRPVVLSDSDQEGIVVASKPVAETTSDKEDSGEDMPTTQGRLPRKRRVRRTSIDSFVSDSPPAPSESEDDVVQVSTSRRKRRRQDSDEEDSAHGTPSRRRVKRPRQLSQREKEDLAEDLAALGSSSEAPSSPQPPRSTQSAEKQARLKALEKLKKKRGQPLEQVVEEDGEEEDDNNILDSDAEEVAEDSEVEEVPAPMSSRHMFRPDEDDEDFLVEEGDDDPLGIPEGLPLQFTRYASMRGKELFKFAILWMVQKKINPGFDMSAEIFDLTFRKLDDEVRGLAESKFMSSAWTPEFSIALQARPEIAYQRPGGTLRDGCDACNRSGHPATYEIQFHGKPYHTSTLEDVDEKDDDDDDDDDDDEEESDSEAAAENWDYDSQGRKVVPQSTVFYVGKMCTANAKTAHALRHWKFQLYEFVVIWLTSTGYLKPDKIVQRDKMSTKKRGKQAHKILMKMEESGEIRSLWKTFRDSIDAARDSKQGRYAVESP</sequence>
<evidence type="ECO:0000259" key="2">
    <source>
        <dbReference type="Pfam" id="PF13926"/>
    </source>
</evidence>
<dbReference type="OMA" id="WRDFHIN"/>
<name>M3DEK8_SPHMS</name>
<evidence type="ECO:0000256" key="1">
    <source>
        <dbReference type="SAM" id="MobiDB-lite"/>
    </source>
</evidence>
<feature type="region of interest" description="Disordered" evidence="1">
    <location>
        <begin position="373"/>
        <end position="408"/>
    </location>
</feature>
<dbReference type="OrthoDB" id="21499at2759"/>
<dbReference type="HOGENOM" id="CLU_021433_1_0_1"/>
<dbReference type="STRING" id="692275.M3DEK8"/>
<dbReference type="Proteomes" id="UP000016931">
    <property type="component" value="Unassembled WGS sequence"/>
</dbReference>
<feature type="compositionally biased region" description="Acidic residues" evidence="1">
    <location>
        <begin position="375"/>
        <end position="399"/>
    </location>
</feature>
<dbReference type="PANTHER" id="PTHR14689:SF0">
    <property type="entry name" value="COILED-COIL DOMAIN-CONTAINING PROTEIN 82"/>
    <property type="match status" value="1"/>
</dbReference>
<keyword evidence="4" id="KW-1185">Reference proteome</keyword>
<reference evidence="3 4" key="1">
    <citation type="journal article" date="2012" name="PLoS Pathog.">
        <title>Diverse lifestyles and strategies of plant pathogenesis encoded in the genomes of eighteen Dothideomycetes fungi.</title>
        <authorList>
            <person name="Ohm R.A."/>
            <person name="Feau N."/>
            <person name="Henrissat B."/>
            <person name="Schoch C.L."/>
            <person name="Horwitz B.A."/>
            <person name="Barry K.W."/>
            <person name="Condon B.J."/>
            <person name="Copeland A.C."/>
            <person name="Dhillon B."/>
            <person name="Glaser F."/>
            <person name="Hesse C.N."/>
            <person name="Kosti I."/>
            <person name="LaButti K."/>
            <person name="Lindquist E.A."/>
            <person name="Lucas S."/>
            <person name="Salamov A.A."/>
            <person name="Bradshaw R.E."/>
            <person name="Ciuffetti L."/>
            <person name="Hamelin R.C."/>
            <person name="Kema G.H.J."/>
            <person name="Lawrence C."/>
            <person name="Scott J.A."/>
            <person name="Spatafora J.W."/>
            <person name="Turgeon B.G."/>
            <person name="de Wit P.J.G.M."/>
            <person name="Zhong S."/>
            <person name="Goodwin S.B."/>
            <person name="Grigoriev I.V."/>
        </authorList>
    </citation>
    <scope>NUCLEOTIDE SEQUENCE [LARGE SCALE GENOMIC DNA]</scope>
    <source>
        <strain evidence="3 4">SO2202</strain>
    </source>
</reference>
<feature type="compositionally biased region" description="Basic and acidic residues" evidence="1">
    <location>
        <begin position="11"/>
        <end position="20"/>
    </location>
</feature>
<dbReference type="RefSeq" id="XP_016764065.1">
    <property type="nucleotide sequence ID" value="XM_016908723.1"/>
</dbReference>
<feature type="compositionally biased region" description="Low complexity" evidence="1">
    <location>
        <begin position="153"/>
        <end position="171"/>
    </location>
</feature>
<gene>
    <name evidence="3" type="ORF">SEPMUDRAFT_38938</name>
</gene>